<dbReference type="InterPro" id="IPR002109">
    <property type="entry name" value="Glutaredoxin"/>
</dbReference>
<dbReference type="InterPro" id="IPR051548">
    <property type="entry name" value="Grx-like_ET"/>
</dbReference>
<dbReference type="PANTHER" id="PTHR34386:SF1">
    <property type="entry name" value="GLUTAREDOXIN-LIKE PROTEIN NRDH"/>
    <property type="match status" value="1"/>
</dbReference>
<name>A0ABW0TGJ2_9BACL</name>
<evidence type="ECO:0000259" key="1">
    <source>
        <dbReference type="Pfam" id="PF00462"/>
    </source>
</evidence>
<protein>
    <submittedName>
        <fullName evidence="2">Glutaredoxin family protein</fullName>
    </submittedName>
</protein>
<dbReference type="PROSITE" id="PS51354">
    <property type="entry name" value="GLUTAREDOXIN_2"/>
    <property type="match status" value="1"/>
</dbReference>
<dbReference type="SUPFAM" id="SSF52833">
    <property type="entry name" value="Thioredoxin-like"/>
    <property type="match status" value="1"/>
</dbReference>
<dbReference type="CDD" id="cd02976">
    <property type="entry name" value="NrdH"/>
    <property type="match status" value="1"/>
</dbReference>
<proteinExistence type="predicted"/>
<dbReference type="RefSeq" id="WP_381430418.1">
    <property type="nucleotide sequence ID" value="NZ_JBHSNO010000001.1"/>
</dbReference>
<feature type="domain" description="Glutaredoxin" evidence="1">
    <location>
        <begin position="5"/>
        <end position="64"/>
    </location>
</feature>
<evidence type="ECO:0000313" key="3">
    <source>
        <dbReference type="Proteomes" id="UP001596109"/>
    </source>
</evidence>
<dbReference type="Proteomes" id="UP001596109">
    <property type="component" value="Unassembled WGS sequence"/>
</dbReference>
<dbReference type="InterPro" id="IPR036249">
    <property type="entry name" value="Thioredoxin-like_sf"/>
</dbReference>
<dbReference type="EMBL" id="JBHSNO010000001">
    <property type="protein sequence ID" value="MFC5587843.1"/>
    <property type="molecule type" value="Genomic_DNA"/>
</dbReference>
<reference evidence="3" key="1">
    <citation type="journal article" date="2019" name="Int. J. Syst. Evol. Microbiol.">
        <title>The Global Catalogue of Microorganisms (GCM) 10K type strain sequencing project: providing services to taxonomists for standard genome sequencing and annotation.</title>
        <authorList>
            <consortium name="The Broad Institute Genomics Platform"/>
            <consortium name="The Broad Institute Genome Sequencing Center for Infectious Disease"/>
            <person name="Wu L."/>
            <person name="Ma J."/>
        </authorList>
    </citation>
    <scope>NUCLEOTIDE SEQUENCE [LARGE SCALE GENOMIC DNA]</scope>
    <source>
        <strain evidence="3">CGMCC 4.1434</strain>
    </source>
</reference>
<comment type="caution">
    <text evidence="2">The sequence shown here is derived from an EMBL/GenBank/DDBJ whole genome shotgun (WGS) entry which is preliminary data.</text>
</comment>
<organism evidence="2 3">
    <name type="scientific">Sporosarcina soli</name>
    <dbReference type="NCBI Taxonomy" id="334736"/>
    <lineage>
        <taxon>Bacteria</taxon>
        <taxon>Bacillati</taxon>
        <taxon>Bacillota</taxon>
        <taxon>Bacilli</taxon>
        <taxon>Bacillales</taxon>
        <taxon>Caryophanaceae</taxon>
        <taxon>Sporosarcina</taxon>
    </lineage>
</organism>
<dbReference type="Pfam" id="PF00462">
    <property type="entry name" value="Glutaredoxin"/>
    <property type="match status" value="1"/>
</dbReference>
<dbReference type="PANTHER" id="PTHR34386">
    <property type="entry name" value="GLUTAREDOXIN"/>
    <property type="match status" value="1"/>
</dbReference>
<keyword evidence="3" id="KW-1185">Reference proteome</keyword>
<evidence type="ECO:0000313" key="2">
    <source>
        <dbReference type="EMBL" id="MFC5587843.1"/>
    </source>
</evidence>
<dbReference type="Gene3D" id="3.40.30.10">
    <property type="entry name" value="Glutaredoxin"/>
    <property type="match status" value="1"/>
</dbReference>
<accession>A0ABW0TGJ2</accession>
<gene>
    <name evidence="2" type="ORF">ACFPRA_02845</name>
</gene>
<sequence length="82" mass="9334">MKHNITVYTTTLCPVCRMVKDFLNDSEIPFKEVNVDIRPIAMIKLIGKTKKLTVPQTNINGEWISGFDPIRILNAMSVENDI</sequence>